<dbReference type="GO" id="GO:0140359">
    <property type="term" value="F:ABC-type transporter activity"/>
    <property type="evidence" value="ECO:0007669"/>
    <property type="project" value="InterPro"/>
</dbReference>
<gene>
    <name evidence="10" type="ORF">SASC598J21_023160</name>
</gene>
<feature type="transmembrane region" description="Helical" evidence="8">
    <location>
        <begin position="221"/>
        <end position="245"/>
    </location>
</feature>
<comment type="similarity">
    <text evidence="2">Belongs to the ABC-2 integral membrane protein family.</text>
</comment>
<sequence>MLQWFKNVWVLSVKELKSLLSDVVLIALMVVVLSLAIYSVATSITTEVRHASVAIMDADHSVLSYQIRDSLLEPYFKQPVEVKREEIDAAMDKGDYVFVLDIPANFERDVVAGRSPTIQVLADATSVTQAGIGFNYLSQIIDAQTRSFLHQQSAVKLSPVTPVLNIQFNPNGESSWFIATMNVVSNLTLLAIILVGAAVIREKEHGTIEQLLVMPVRPSEIVMAKIFANGAVISVASLLSLWLVIQGWLHIPINGSIFLFSMGMFIYLFSVASLGIWFATLAPTMPQFGLLCLPIYVVMRLLSGSESPLESMPAVFQYITWFSPETQFTQFSQDVLFRNAGLDIVWPKILMMSIMGVLFLALALSRFRGMLAQHS</sequence>
<dbReference type="Gene3D" id="3.40.1710.10">
    <property type="entry name" value="abc type-2 transporter like domain"/>
    <property type="match status" value="1"/>
</dbReference>
<dbReference type="PANTHER" id="PTHR30294:SF47">
    <property type="entry name" value="INNER MEMBRANE TRANSPORT PERMEASE YHHJ"/>
    <property type="match status" value="1"/>
</dbReference>
<feature type="domain" description="ABC transmembrane type-2" evidence="9">
    <location>
        <begin position="144"/>
        <end position="370"/>
    </location>
</feature>
<accession>A0A074VBS0</accession>
<evidence type="ECO:0000256" key="2">
    <source>
        <dbReference type="ARBA" id="ARBA00007783"/>
    </source>
</evidence>
<comment type="subcellular location">
    <subcellularLocation>
        <location evidence="1">Cell membrane</location>
        <topology evidence="1">Multi-pass membrane protein</topology>
    </subcellularLocation>
</comment>
<keyword evidence="7 8" id="KW-0472">Membrane</keyword>
<evidence type="ECO:0000256" key="8">
    <source>
        <dbReference type="SAM" id="Phobius"/>
    </source>
</evidence>
<reference evidence="10 11" key="1">
    <citation type="journal article" date="2014" name="PLoS Genet.">
        <title>Hidden diversity in honey bee gut symbionts detected by single-cell genomics.</title>
        <authorList>
            <person name="Engel P."/>
            <person name="Stepanauskas R."/>
            <person name="Moran N."/>
        </authorList>
    </citation>
    <scope>NUCLEOTIDE SEQUENCE [LARGE SCALE GENOMIC DNA]</scope>
    <source>
        <strain evidence="10 11">SCGC AB-598-J21</strain>
    </source>
</reference>
<dbReference type="AlphaFoldDB" id="A0A074VBS0"/>
<evidence type="ECO:0000256" key="1">
    <source>
        <dbReference type="ARBA" id="ARBA00004651"/>
    </source>
</evidence>
<evidence type="ECO:0000313" key="10">
    <source>
        <dbReference type="EMBL" id="KEP99879.1"/>
    </source>
</evidence>
<dbReference type="Proteomes" id="UP000027644">
    <property type="component" value="Unassembled WGS sequence"/>
</dbReference>
<feature type="transmembrane region" description="Helical" evidence="8">
    <location>
        <begin position="257"/>
        <end position="278"/>
    </location>
</feature>
<name>A0A074VBS0_9NEIS</name>
<evidence type="ECO:0000256" key="4">
    <source>
        <dbReference type="ARBA" id="ARBA00022475"/>
    </source>
</evidence>
<protein>
    <submittedName>
        <fullName evidence="10">ABC-type multidrug transport system, permease component</fullName>
    </submittedName>
</protein>
<feature type="transmembrane region" description="Helical" evidence="8">
    <location>
        <begin position="20"/>
        <end position="41"/>
    </location>
</feature>
<keyword evidence="5 8" id="KW-0812">Transmembrane</keyword>
<dbReference type="PANTHER" id="PTHR30294">
    <property type="entry name" value="MEMBRANE COMPONENT OF ABC TRANSPORTER YHHJ-RELATED"/>
    <property type="match status" value="1"/>
</dbReference>
<evidence type="ECO:0000256" key="6">
    <source>
        <dbReference type="ARBA" id="ARBA00022989"/>
    </source>
</evidence>
<feature type="transmembrane region" description="Helical" evidence="8">
    <location>
        <begin position="176"/>
        <end position="200"/>
    </location>
</feature>
<dbReference type="PROSITE" id="PS51012">
    <property type="entry name" value="ABC_TM2"/>
    <property type="match status" value="1"/>
</dbReference>
<evidence type="ECO:0000256" key="5">
    <source>
        <dbReference type="ARBA" id="ARBA00022692"/>
    </source>
</evidence>
<keyword evidence="6 8" id="KW-1133">Transmembrane helix</keyword>
<dbReference type="EMBL" id="AVQL01000456">
    <property type="protein sequence ID" value="KEP99879.1"/>
    <property type="molecule type" value="Genomic_DNA"/>
</dbReference>
<feature type="transmembrane region" description="Helical" evidence="8">
    <location>
        <begin position="344"/>
        <end position="364"/>
    </location>
</feature>
<organism evidence="10 11">
    <name type="scientific">Snodgrassella alvi SCGC AB-598-J21</name>
    <dbReference type="NCBI Taxonomy" id="1385367"/>
    <lineage>
        <taxon>Bacteria</taxon>
        <taxon>Pseudomonadati</taxon>
        <taxon>Pseudomonadota</taxon>
        <taxon>Betaproteobacteria</taxon>
        <taxon>Neisseriales</taxon>
        <taxon>Neisseriaceae</taxon>
        <taxon>Snodgrassella</taxon>
    </lineage>
</organism>
<evidence type="ECO:0000256" key="7">
    <source>
        <dbReference type="ARBA" id="ARBA00023136"/>
    </source>
</evidence>
<dbReference type="InterPro" id="IPR047817">
    <property type="entry name" value="ABC2_TM_bact-type"/>
</dbReference>
<proteinExistence type="inferred from homology"/>
<evidence type="ECO:0000256" key="3">
    <source>
        <dbReference type="ARBA" id="ARBA00022448"/>
    </source>
</evidence>
<dbReference type="InterPro" id="IPR051449">
    <property type="entry name" value="ABC-2_transporter_component"/>
</dbReference>
<evidence type="ECO:0000313" key="11">
    <source>
        <dbReference type="Proteomes" id="UP000027644"/>
    </source>
</evidence>
<dbReference type="GO" id="GO:0005886">
    <property type="term" value="C:plasma membrane"/>
    <property type="evidence" value="ECO:0007669"/>
    <property type="project" value="UniProtKB-SubCell"/>
</dbReference>
<evidence type="ECO:0000259" key="9">
    <source>
        <dbReference type="PROSITE" id="PS51012"/>
    </source>
</evidence>
<dbReference type="InterPro" id="IPR013525">
    <property type="entry name" value="ABC2_TM"/>
</dbReference>
<comment type="caution">
    <text evidence="10">The sequence shown here is derived from an EMBL/GenBank/DDBJ whole genome shotgun (WGS) entry which is preliminary data.</text>
</comment>
<keyword evidence="4" id="KW-1003">Cell membrane</keyword>
<dbReference type="Pfam" id="PF12698">
    <property type="entry name" value="ABC2_membrane_3"/>
    <property type="match status" value="1"/>
</dbReference>
<keyword evidence="3" id="KW-0813">Transport</keyword>